<dbReference type="EMBL" id="GBXM01055381">
    <property type="protein sequence ID" value="JAH53196.1"/>
    <property type="molecule type" value="Transcribed_RNA"/>
</dbReference>
<proteinExistence type="predicted"/>
<reference evidence="1" key="2">
    <citation type="journal article" date="2015" name="Fish Shellfish Immunol.">
        <title>Early steps in the European eel (Anguilla anguilla)-Vibrio vulnificus interaction in the gills: Role of the RtxA13 toxin.</title>
        <authorList>
            <person name="Callol A."/>
            <person name="Pajuelo D."/>
            <person name="Ebbesson L."/>
            <person name="Teles M."/>
            <person name="MacKenzie S."/>
            <person name="Amaro C."/>
        </authorList>
    </citation>
    <scope>NUCLEOTIDE SEQUENCE</scope>
</reference>
<sequence length="56" mass="7157">MYYNTPPYGVYGRTDWHCHSFQSKTFYMTVRKQRKWWQSKQRKWWQNLWVKVLLAL</sequence>
<accession>A0A0E9THW2</accession>
<organism evidence="1">
    <name type="scientific">Anguilla anguilla</name>
    <name type="common">European freshwater eel</name>
    <name type="synonym">Muraena anguilla</name>
    <dbReference type="NCBI Taxonomy" id="7936"/>
    <lineage>
        <taxon>Eukaryota</taxon>
        <taxon>Metazoa</taxon>
        <taxon>Chordata</taxon>
        <taxon>Craniata</taxon>
        <taxon>Vertebrata</taxon>
        <taxon>Euteleostomi</taxon>
        <taxon>Actinopterygii</taxon>
        <taxon>Neopterygii</taxon>
        <taxon>Teleostei</taxon>
        <taxon>Anguilliformes</taxon>
        <taxon>Anguillidae</taxon>
        <taxon>Anguilla</taxon>
    </lineage>
</organism>
<dbReference type="AlphaFoldDB" id="A0A0E9THW2"/>
<evidence type="ECO:0000313" key="1">
    <source>
        <dbReference type="EMBL" id="JAH53196.1"/>
    </source>
</evidence>
<dbReference type="EMBL" id="GBXM01048293">
    <property type="protein sequence ID" value="JAH60284.1"/>
    <property type="molecule type" value="Transcribed_RNA"/>
</dbReference>
<reference evidence="1" key="1">
    <citation type="submission" date="2014-11" db="EMBL/GenBank/DDBJ databases">
        <authorList>
            <person name="Amaro Gonzalez C."/>
        </authorList>
    </citation>
    <scope>NUCLEOTIDE SEQUENCE</scope>
</reference>
<protein>
    <submittedName>
        <fullName evidence="1">Uncharacterized protein</fullName>
    </submittedName>
</protein>
<name>A0A0E9THW2_ANGAN</name>